<accession>X1QP80</accession>
<name>X1QP80_9ZZZZ</name>
<gene>
    <name evidence="1" type="ORF">S06H3_56474</name>
</gene>
<dbReference type="AlphaFoldDB" id="X1QP80"/>
<protein>
    <submittedName>
        <fullName evidence="1">Uncharacterized protein</fullName>
    </submittedName>
</protein>
<organism evidence="1">
    <name type="scientific">marine sediment metagenome</name>
    <dbReference type="NCBI Taxonomy" id="412755"/>
    <lineage>
        <taxon>unclassified sequences</taxon>
        <taxon>metagenomes</taxon>
        <taxon>ecological metagenomes</taxon>
    </lineage>
</organism>
<evidence type="ECO:0000313" key="1">
    <source>
        <dbReference type="EMBL" id="GAI52790.1"/>
    </source>
</evidence>
<reference evidence="1" key="1">
    <citation type="journal article" date="2014" name="Front. Microbiol.">
        <title>High frequency of phylogenetically diverse reductive dehalogenase-homologous genes in deep subseafloor sedimentary metagenomes.</title>
        <authorList>
            <person name="Kawai M."/>
            <person name="Futagami T."/>
            <person name="Toyoda A."/>
            <person name="Takaki Y."/>
            <person name="Nishi S."/>
            <person name="Hori S."/>
            <person name="Arai W."/>
            <person name="Tsubouchi T."/>
            <person name="Morono Y."/>
            <person name="Uchiyama I."/>
            <person name="Ito T."/>
            <person name="Fujiyama A."/>
            <person name="Inagaki F."/>
            <person name="Takami H."/>
        </authorList>
    </citation>
    <scope>NUCLEOTIDE SEQUENCE</scope>
    <source>
        <strain evidence="1">Expedition CK06-06</strain>
    </source>
</reference>
<feature type="non-terminal residue" evidence="1">
    <location>
        <position position="1"/>
    </location>
</feature>
<sequence>IRTHHDINNHSPVRGEYQNIKWYGDFYEPGPNMDARLIVRFL</sequence>
<comment type="caution">
    <text evidence="1">The sequence shown here is derived from an EMBL/GenBank/DDBJ whole genome shotgun (WGS) entry which is preliminary data.</text>
</comment>
<proteinExistence type="predicted"/>
<dbReference type="EMBL" id="BARV01036325">
    <property type="protein sequence ID" value="GAI52790.1"/>
    <property type="molecule type" value="Genomic_DNA"/>
</dbReference>